<dbReference type="Proteomes" id="UP001595858">
    <property type="component" value="Unassembled WGS sequence"/>
</dbReference>
<protein>
    <submittedName>
        <fullName evidence="3">Uncharacterized protein</fullName>
    </submittedName>
</protein>
<name>A0ABV9ST90_9ACTN</name>
<proteinExistence type="predicted"/>
<accession>A0ABV9ST90</accession>
<dbReference type="EMBL" id="JBHSIY010000029">
    <property type="protein sequence ID" value="MFC4869557.1"/>
    <property type="molecule type" value="Genomic_DNA"/>
</dbReference>
<keyword evidence="2" id="KW-0472">Membrane</keyword>
<evidence type="ECO:0000256" key="2">
    <source>
        <dbReference type="SAM" id="Phobius"/>
    </source>
</evidence>
<feature type="transmembrane region" description="Helical" evidence="2">
    <location>
        <begin position="40"/>
        <end position="58"/>
    </location>
</feature>
<evidence type="ECO:0000313" key="3">
    <source>
        <dbReference type="EMBL" id="MFC4869557.1"/>
    </source>
</evidence>
<keyword evidence="2" id="KW-1133">Transmembrane helix</keyword>
<evidence type="ECO:0000256" key="1">
    <source>
        <dbReference type="SAM" id="MobiDB-lite"/>
    </source>
</evidence>
<evidence type="ECO:0000313" key="4">
    <source>
        <dbReference type="Proteomes" id="UP001595858"/>
    </source>
</evidence>
<keyword evidence="4" id="KW-1185">Reference proteome</keyword>
<reference evidence="4" key="1">
    <citation type="journal article" date="2019" name="Int. J. Syst. Evol. Microbiol.">
        <title>The Global Catalogue of Microorganisms (GCM) 10K type strain sequencing project: providing services to taxonomists for standard genome sequencing and annotation.</title>
        <authorList>
            <consortium name="The Broad Institute Genomics Platform"/>
            <consortium name="The Broad Institute Genome Sequencing Center for Infectious Disease"/>
            <person name="Wu L."/>
            <person name="Ma J."/>
        </authorList>
    </citation>
    <scope>NUCLEOTIDE SEQUENCE [LARGE SCALE GENOMIC DNA]</scope>
    <source>
        <strain evidence="4">CGMCC 4.7304</strain>
    </source>
</reference>
<keyword evidence="2" id="KW-0812">Transmembrane</keyword>
<gene>
    <name evidence="3" type="ORF">ACFPCZ_23225</name>
</gene>
<organism evidence="3 4">
    <name type="scientific">Streptomonospora arabica</name>
    <dbReference type="NCBI Taxonomy" id="412417"/>
    <lineage>
        <taxon>Bacteria</taxon>
        <taxon>Bacillati</taxon>
        <taxon>Actinomycetota</taxon>
        <taxon>Actinomycetes</taxon>
        <taxon>Streptosporangiales</taxon>
        <taxon>Nocardiopsidaceae</taxon>
        <taxon>Streptomonospora</taxon>
    </lineage>
</organism>
<dbReference type="RefSeq" id="WP_344141115.1">
    <property type="nucleotide sequence ID" value="NZ_BAAAQI010000002.1"/>
</dbReference>
<comment type="caution">
    <text evidence="3">The sequence shown here is derived from an EMBL/GenBank/DDBJ whole genome shotgun (WGS) entry which is preliminary data.</text>
</comment>
<sequence length="85" mass="9062">MRSYVRSDGTTVRGHYRANRGPSPTPARSSGNAGNGFDPVLILIVLAVIGALAARVGWTRAPSARWTRRRAGGVVSTSGNMHFLK</sequence>
<feature type="region of interest" description="Disordered" evidence="1">
    <location>
        <begin position="1"/>
        <end position="33"/>
    </location>
</feature>